<protein>
    <recommendedName>
        <fullName evidence="2">Protein kinase domain-containing protein</fullName>
    </recommendedName>
</protein>
<dbReference type="InterPro" id="IPR000719">
    <property type="entry name" value="Prot_kinase_dom"/>
</dbReference>
<feature type="compositionally biased region" description="Polar residues" evidence="1">
    <location>
        <begin position="126"/>
        <end position="148"/>
    </location>
</feature>
<feature type="domain" description="Protein kinase" evidence="2">
    <location>
        <begin position="173"/>
        <end position="446"/>
    </location>
</feature>
<dbReference type="EMBL" id="JBBNAE010000010">
    <property type="protein sequence ID" value="KAK9090685.1"/>
    <property type="molecule type" value="Genomic_DNA"/>
</dbReference>
<organism evidence="3 4">
    <name type="scientific">Stephania japonica</name>
    <dbReference type="NCBI Taxonomy" id="461633"/>
    <lineage>
        <taxon>Eukaryota</taxon>
        <taxon>Viridiplantae</taxon>
        <taxon>Streptophyta</taxon>
        <taxon>Embryophyta</taxon>
        <taxon>Tracheophyta</taxon>
        <taxon>Spermatophyta</taxon>
        <taxon>Magnoliopsida</taxon>
        <taxon>Ranunculales</taxon>
        <taxon>Menispermaceae</taxon>
        <taxon>Menispermoideae</taxon>
        <taxon>Cissampelideae</taxon>
        <taxon>Stephania</taxon>
    </lineage>
</organism>
<feature type="region of interest" description="Disordered" evidence="1">
    <location>
        <begin position="67"/>
        <end position="151"/>
    </location>
</feature>
<sequence>MTNILYFHGVVRDDSSSVDTNSEASRDPADDPDASDANLFGKNLSKLVLIPTFAKGCLNFGRSVDLASSSGVKGDSKVGSKIDTSKSSVKALPSSRFEGGNDEILPPPSSEGEKVENLPSLRFLGASTSESKTGTSERSVETHPSPTSEGLMLSSPCLKTFTFRDLKSATRNFGPDRLLGNGGSRYVFKGWLDKQTLSASKPGTGMIVAEVNYLGWFRHQNLIKLIGYCSEDEHRLLVYEFMPKGCVDYHLFRRWEYPFSWDLRIKVAIGVARVLSFFHNLDVQVSHRHITTSNILLDKGFNPKLSSLESLESFRMTKSGPTGDATLVSTGIMCTYGYVAPKYVATGNLTAKSDDVYSFGVVLLELLSGRRAIDMNRTSVEQNLVAWAKPYLCGKQKLFRVMDSRLEGQYPKNGARMAAALALRCLSTDAKFRPTMAETLTVLERISDANNTS</sequence>
<evidence type="ECO:0000313" key="3">
    <source>
        <dbReference type="EMBL" id="KAK9090685.1"/>
    </source>
</evidence>
<dbReference type="SUPFAM" id="SSF56112">
    <property type="entry name" value="Protein kinase-like (PK-like)"/>
    <property type="match status" value="1"/>
</dbReference>
<dbReference type="GO" id="GO:0005524">
    <property type="term" value="F:ATP binding"/>
    <property type="evidence" value="ECO:0007669"/>
    <property type="project" value="InterPro"/>
</dbReference>
<dbReference type="Pfam" id="PF07714">
    <property type="entry name" value="PK_Tyr_Ser-Thr"/>
    <property type="match status" value="1"/>
</dbReference>
<dbReference type="Gene3D" id="1.10.510.10">
    <property type="entry name" value="Transferase(Phosphotransferase) domain 1"/>
    <property type="match status" value="1"/>
</dbReference>
<name>A0AAP0ECE2_9MAGN</name>
<reference evidence="3 4" key="1">
    <citation type="submission" date="2024-01" db="EMBL/GenBank/DDBJ databases">
        <title>Genome assemblies of Stephania.</title>
        <authorList>
            <person name="Yang L."/>
        </authorList>
    </citation>
    <scope>NUCLEOTIDE SEQUENCE [LARGE SCALE GENOMIC DNA]</scope>
    <source>
        <strain evidence="3">QJT</strain>
        <tissue evidence="3">Leaf</tissue>
    </source>
</reference>
<dbReference type="GO" id="GO:0004672">
    <property type="term" value="F:protein kinase activity"/>
    <property type="evidence" value="ECO:0007669"/>
    <property type="project" value="InterPro"/>
</dbReference>
<dbReference type="Proteomes" id="UP001417504">
    <property type="component" value="Unassembled WGS sequence"/>
</dbReference>
<feature type="compositionally biased region" description="Basic and acidic residues" evidence="1">
    <location>
        <begin position="74"/>
        <end position="84"/>
    </location>
</feature>
<dbReference type="AlphaFoldDB" id="A0AAP0ECE2"/>
<accession>A0AAP0ECE2</accession>
<gene>
    <name evidence="3" type="ORF">Sjap_023862</name>
</gene>
<evidence type="ECO:0000313" key="4">
    <source>
        <dbReference type="Proteomes" id="UP001417504"/>
    </source>
</evidence>
<feature type="region of interest" description="Disordered" evidence="1">
    <location>
        <begin position="14"/>
        <end position="36"/>
    </location>
</feature>
<dbReference type="InterPro" id="IPR050823">
    <property type="entry name" value="Plant_Ser_Thr_Prot_Kinase"/>
</dbReference>
<evidence type="ECO:0000256" key="1">
    <source>
        <dbReference type="SAM" id="MobiDB-lite"/>
    </source>
</evidence>
<dbReference type="PANTHER" id="PTHR45621">
    <property type="entry name" value="OS01G0588500 PROTEIN-RELATED"/>
    <property type="match status" value="1"/>
</dbReference>
<proteinExistence type="predicted"/>
<dbReference type="InterPro" id="IPR011009">
    <property type="entry name" value="Kinase-like_dom_sf"/>
</dbReference>
<dbReference type="InterPro" id="IPR001245">
    <property type="entry name" value="Ser-Thr/Tyr_kinase_cat_dom"/>
</dbReference>
<keyword evidence="4" id="KW-1185">Reference proteome</keyword>
<comment type="caution">
    <text evidence="3">The sequence shown here is derived from an EMBL/GenBank/DDBJ whole genome shotgun (WGS) entry which is preliminary data.</text>
</comment>
<evidence type="ECO:0000259" key="2">
    <source>
        <dbReference type="PROSITE" id="PS50011"/>
    </source>
</evidence>
<dbReference type="PROSITE" id="PS50011">
    <property type="entry name" value="PROTEIN_KINASE_DOM"/>
    <property type="match status" value="1"/>
</dbReference>
<dbReference type="Gene3D" id="3.30.200.20">
    <property type="entry name" value="Phosphorylase Kinase, domain 1"/>
    <property type="match status" value="1"/>
</dbReference>